<keyword evidence="2" id="KW-1185">Reference proteome</keyword>
<dbReference type="STRING" id="161355.PS9374_01825"/>
<protein>
    <submittedName>
        <fullName evidence="1">XRE family transcriptional regulator</fullName>
    </submittedName>
</protein>
<sequence>MAARVRNALTLLRPLRDADGIEVRPHRTVLHNSIHRVDDDLMVNLQAYGTRASDAPVIYLARTDADDAAVTYLGCFERVRGGAEQPGLQ</sequence>
<evidence type="ECO:0000313" key="1">
    <source>
        <dbReference type="EMBL" id="GAT66181.1"/>
    </source>
</evidence>
<evidence type="ECO:0000313" key="2">
    <source>
        <dbReference type="Proteomes" id="UP000077701"/>
    </source>
</evidence>
<dbReference type="EMBL" id="BDCX01000004">
    <property type="protein sequence ID" value="GAT66181.1"/>
    <property type="molecule type" value="Genomic_DNA"/>
</dbReference>
<comment type="caution">
    <text evidence="1">The sequence shown here is derived from an EMBL/GenBank/DDBJ whole genome shotgun (WGS) entry which is preliminary data.</text>
</comment>
<proteinExistence type="predicted"/>
<reference evidence="2" key="2">
    <citation type="submission" date="2016-04" db="EMBL/GenBank/DDBJ databases">
        <title>Planomonospora sphaerica JCM9374 whole genome shotgun sequence.</title>
        <authorList>
            <person name="Suzuki T."/>
            <person name="Dohra H."/>
            <person name="Kodani S."/>
        </authorList>
    </citation>
    <scope>NUCLEOTIDE SEQUENCE [LARGE SCALE GENOMIC DNA]</scope>
    <source>
        <strain evidence="2">JCM 9374</strain>
    </source>
</reference>
<name>A0A161LVY9_9ACTN</name>
<dbReference type="AlphaFoldDB" id="A0A161LVY9"/>
<accession>A0A161LVY9</accession>
<dbReference type="Proteomes" id="UP000077701">
    <property type="component" value="Unassembled WGS sequence"/>
</dbReference>
<organism evidence="1 2">
    <name type="scientific">Planomonospora sphaerica</name>
    <dbReference type="NCBI Taxonomy" id="161355"/>
    <lineage>
        <taxon>Bacteria</taxon>
        <taxon>Bacillati</taxon>
        <taxon>Actinomycetota</taxon>
        <taxon>Actinomycetes</taxon>
        <taxon>Streptosporangiales</taxon>
        <taxon>Streptosporangiaceae</taxon>
        <taxon>Planomonospora</taxon>
    </lineage>
</organism>
<gene>
    <name evidence="1" type="ORF">PS9374_01825</name>
</gene>
<reference evidence="1 2" key="1">
    <citation type="journal article" date="2016" name="Genome Announc.">
        <title>Draft Genome Sequence of Planomonospora sphaerica JCM9374, a Rare Actinomycete.</title>
        <authorList>
            <person name="Dohra H."/>
            <person name="Suzuki T."/>
            <person name="Inoue Y."/>
            <person name="Kodani S."/>
        </authorList>
    </citation>
    <scope>NUCLEOTIDE SEQUENCE [LARGE SCALE GENOMIC DNA]</scope>
    <source>
        <strain evidence="1 2">JCM 9374</strain>
    </source>
</reference>